<dbReference type="EMBL" id="CP047616">
    <property type="protein sequence ID" value="QIW54769.1"/>
    <property type="molecule type" value="Genomic_DNA"/>
</dbReference>
<dbReference type="Proteomes" id="UP000501945">
    <property type="component" value="Chromosome"/>
</dbReference>
<gene>
    <name evidence="1" type="ORF">GU336_11790</name>
</gene>
<proteinExistence type="predicted"/>
<dbReference type="RefSeq" id="WP_138492362.1">
    <property type="nucleotide sequence ID" value="NZ_CBCPKB010000039.1"/>
</dbReference>
<dbReference type="Gene3D" id="3.40.50.300">
    <property type="entry name" value="P-loop containing nucleotide triphosphate hydrolases"/>
    <property type="match status" value="1"/>
</dbReference>
<name>A0A5R9CEE6_9LACT</name>
<sequence length="196" mass="22292">MSLIVLIGAQAVGKMTVGRELEKQLDGKLLYNHQTIDLFADFLGYTPTTFQLSDSLRKMIFKAFVANLKTNPVKHVIFTVMIDFSSTDDLAFLSDIASIFSDAGESVYFIELVADIAKRRERNRHPERLAAKPSKRDLAFSMQDLEDSVVKYQLESQAHQLAEYFPDVQTLKINNTELSPEMIVKQLLQVFPRLKC</sequence>
<dbReference type="InterPro" id="IPR027417">
    <property type="entry name" value="P-loop_NTPase"/>
</dbReference>
<evidence type="ECO:0000313" key="1">
    <source>
        <dbReference type="EMBL" id="QIW54769.1"/>
    </source>
</evidence>
<evidence type="ECO:0000313" key="2">
    <source>
        <dbReference type="Proteomes" id="UP000501945"/>
    </source>
</evidence>
<organism evidence="1 2">
    <name type="scientific">Pseudolactococcus raffinolactis</name>
    <dbReference type="NCBI Taxonomy" id="1366"/>
    <lineage>
        <taxon>Bacteria</taxon>
        <taxon>Bacillati</taxon>
        <taxon>Bacillota</taxon>
        <taxon>Bacilli</taxon>
        <taxon>Lactobacillales</taxon>
        <taxon>Streptococcaceae</taxon>
        <taxon>Pseudolactococcus</taxon>
    </lineage>
</organism>
<protein>
    <submittedName>
        <fullName evidence="1">Uncharacterized protein</fullName>
    </submittedName>
</protein>
<reference evidence="1 2" key="1">
    <citation type="submission" date="2019-12" db="EMBL/GenBank/DDBJ databases">
        <title>Whole genome sequences of Lactococcus raffinolactis strains isolated from sewage.</title>
        <authorList>
            <person name="Ybazeta G."/>
            <person name="Ross M."/>
            <person name="Brabant-Kirwan D."/>
            <person name="Saleh M."/>
            <person name="Dillon J.A."/>
            <person name="Splinter K."/>
            <person name="Nokhbeh R."/>
        </authorList>
    </citation>
    <scope>NUCLEOTIDE SEQUENCE [LARGE SCALE GENOMIC DNA]</scope>
    <source>
        <strain evidence="1 2">Lr_19_5</strain>
    </source>
</reference>
<dbReference type="AlphaFoldDB" id="A0A5R9CEE6"/>
<dbReference type="SUPFAM" id="SSF52540">
    <property type="entry name" value="P-loop containing nucleoside triphosphate hydrolases"/>
    <property type="match status" value="1"/>
</dbReference>
<accession>A0A5R9CEE6</accession>